<gene>
    <name evidence="2" type="primary">Nfu_g_1_015753</name>
</gene>
<feature type="region of interest" description="Disordered" evidence="1">
    <location>
        <begin position="1"/>
        <end position="40"/>
    </location>
</feature>
<organism evidence="2">
    <name type="scientific">Nothobranchius pienaari</name>
    <dbReference type="NCBI Taxonomy" id="704102"/>
    <lineage>
        <taxon>Eukaryota</taxon>
        <taxon>Metazoa</taxon>
        <taxon>Chordata</taxon>
        <taxon>Craniata</taxon>
        <taxon>Vertebrata</taxon>
        <taxon>Euteleostomi</taxon>
        <taxon>Actinopterygii</taxon>
        <taxon>Neopterygii</taxon>
        <taxon>Teleostei</taxon>
        <taxon>Neoteleostei</taxon>
        <taxon>Acanthomorphata</taxon>
        <taxon>Ovalentaria</taxon>
        <taxon>Atherinomorphae</taxon>
        <taxon>Cyprinodontiformes</taxon>
        <taxon>Nothobranchiidae</taxon>
        <taxon>Nothobranchius</taxon>
    </lineage>
</organism>
<accession>A0A1A8MGW9</accession>
<feature type="compositionally biased region" description="Low complexity" evidence="1">
    <location>
        <begin position="86"/>
        <end position="95"/>
    </location>
</feature>
<feature type="region of interest" description="Disordered" evidence="1">
    <location>
        <begin position="78"/>
        <end position="119"/>
    </location>
</feature>
<protein>
    <submittedName>
        <fullName evidence="2">Uncharacterized protein</fullName>
    </submittedName>
</protein>
<feature type="compositionally biased region" description="Low complexity" evidence="1">
    <location>
        <begin position="10"/>
        <end position="40"/>
    </location>
</feature>
<evidence type="ECO:0000256" key="1">
    <source>
        <dbReference type="SAM" id="MobiDB-lite"/>
    </source>
</evidence>
<reference evidence="2" key="1">
    <citation type="submission" date="2016-05" db="EMBL/GenBank/DDBJ databases">
        <authorList>
            <person name="Lavstsen T."/>
            <person name="Jespersen J.S."/>
        </authorList>
    </citation>
    <scope>NUCLEOTIDE SEQUENCE</scope>
    <source>
        <tissue evidence="2">Brain</tissue>
    </source>
</reference>
<proteinExistence type="predicted"/>
<feature type="non-terminal residue" evidence="2">
    <location>
        <position position="1"/>
    </location>
</feature>
<reference evidence="2" key="2">
    <citation type="submission" date="2016-06" db="EMBL/GenBank/DDBJ databases">
        <title>The genome of a short-lived fish provides insights into sex chromosome evolution and the genetic control of aging.</title>
        <authorList>
            <person name="Reichwald K."/>
            <person name="Felder M."/>
            <person name="Petzold A."/>
            <person name="Koch P."/>
            <person name="Groth M."/>
            <person name="Platzer M."/>
        </authorList>
    </citation>
    <scope>NUCLEOTIDE SEQUENCE</scope>
    <source>
        <tissue evidence="2">Brain</tissue>
    </source>
</reference>
<sequence length="119" mass="12843">PPVLLPPPANLDNPNSDAQLPATPATHSTSSASHDLSPPSLCLYQQPGNHKLLTHIPHMVNLQILTPVSALELYRNHPNSDHHLHIPTTPLTTPIRASSLDVPDSSTPDLSLVPSEYHD</sequence>
<dbReference type="AlphaFoldDB" id="A0A1A8MGW9"/>
<feature type="non-terminal residue" evidence="2">
    <location>
        <position position="119"/>
    </location>
</feature>
<evidence type="ECO:0000313" key="2">
    <source>
        <dbReference type="EMBL" id="SBR56175.1"/>
    </source>
</evidence>
<dbReference type="EMBL" id="HAEF01015016">
    <property type="protein sequence ID" value="SBR56175.1"/>
    <property type="molecule type" value="Transcribed_RNA"/>
</dbReference>
<name>A0A1A8MGW9_9TELE</name>